<protein>
    <submittedName>
        <fullName evidence="1">Uncharacterized protein</fullName>
    </submittedName>
</protein>
<dbReference type="RefSeq" id="WP_310536778.1">
    <property type="nucleotide sequence ID" value="NZ_BAAAOC010000022.1"/>
</dbReference>
<keyword evidence="2" id="KW-1185">Reference proteome</keyword>
<proteinExistence type="predicted"/>
<organism evidence="1 2">
    <name type="scientific">Nesterenkonia flava</name>
    <dbReference type="NCBI Taxonomy" id="469799"/>
    <lineage>
        <taxon>Bacteria</taxon>
        <taxon>Bacillati</taxon>
        <taxon>Actinomycetota</taxon>
        <taxon>Actinomycetes</taxon>
        <taxon>Micrococcales</taxon>
        <taxon>Micrococcaceae</taxon>
        <taxon>Nesterenkonia</taxon>
    </lineage>
</organism>
<evidence type="ECO:0000313" key="2">
    <source>
        <dbReference type="Proteomes" id="UP001260872"/>
    </source>
</evidence>
<name>A0ABU1FRW1_9MICC</name>
<dbReference type="EMBL" id="JAVKGT010000008">
    <property type="protein sequence ID" value="MDR5711396.1"/>
    <property type="molecule type" value="Genomic_DNA"/>
</dbReference>
<comment type="caution">
    <text evidence="1">The sequence shown here is derived from an EMBL/GenBank/DDBJ whole genome shotgun (WGS) entry which is preliminary data.</text>
</comment>
<evidence type="ECO:0000313" key="1">
    <source>
        <dbReference type="EMBL" id="MDR5711396.1"/>
    </source>
</evidence>
<sequence>MSRAWAGVLGREVLPLVAYRYGRGFDLDADFWRPGNVHTVEVAQVLERVPYVRVPDTDARLLEFLRRGGHAGSRRCWWMVARVRDEDRVALLTPAGAVESIGEHLALVESPEEDRYTEVFCLPGLWYMGVRTAREVEEQS</sequence>
<reference evidence="2" key="1">
    <citation type="submission" date="2023-07" db="EMBL/GenBank/DDBJ databases">
        <title>Description of three actinobacteria isolated from air of manufacturing shop in a pharmaceutical factory.</title>
        <authorList>
            <person name="Zhang D.-F."/>
        </authorList>
    </citation>
    <scope>NUCLEOTIDE SEQUENCE [LARGE SCALE GENOMIC DNA]</scope>
    <source>
        <strain evidence="2">CCTCC AB 207010</strain>
    </source>
</reference>
<dbReference type="Proteomes" id="UP001260872">
    <property type="component" value="Unassembled WGS sequence"/>
</dbReference>
<gene>
    <name evidence="1" type="ORF">RH857_04510</name>
</gene>
<accession>A0ABU1FRW1</accession>